<name>A0ACB6YWZ8_THEGA</name>
<proteinExistence type="predicted"/>
<keyword evidence="2" id="KW-1185">Reference proteome</keyword>
<dbReference type="Proteomes" id="UP000886501">
    <property type="component" value="Unassembled WGS sequence"/>
</dbReference>
<evidence type="ECO:0000313" key="2">
    <source>
        <dbReference type="Proteomes" id="UP000886501"/>
    </source>
</evidence>
<reference evidence="1" key="2">
    <citation type="journal article" date="2020" name="Nat. Commun.">
        <title>Large-scale genome sequencing of mycorrhizal fungi provides insights into the early evolution of symbiotic traits.</title>
        <authorList>
            <person name="Miyauchi S."/>
            <person name="Kiss E."/>
            <person name="Kuo A."/>
            <person name="Drula E."/>
            <person name="Kohler A."/>
            <person name="Sanchez-Garcia M."/>
            <person name="Morin E."/>
            <person name="Andreopoulos B."/>
            <person name="Barry K.W."/>
            <person name="Bonito G."/>
            <person name="Buee M."/>
            <person name="Carver A."/>
            <person name="Chen C."/>
            <person name="Cichocki N."/>
            <person name="Clum A."/>
            <person name="Culley D."/>
            <person name="Crous P.W."/>
            <person name="Fauchery L."/>
            <person name="Girlanda M."/>
            <person name="Hayes R.D."/>
            <person name="Keri Z."/>
            <person name="LaButti K."/>
            <person name="Lipzen A."/>
            <person name="Lombard V."/>
            <person name="Magnuson J."/>
            <person name="Maillard F."/>
            <person name="Murat C."/>
            <person name="Nolan M."/>
            <person name="Ohm R.A."/>
            <person name="Pangilinan J."/>
            <person name="Pereira M.F."/>
            <person name="Perotto S."/>
            <person name="Peter M."/>
            <person name="Pfister S."/>
            <person name="Riley R."/>
            <person name="Sitrit Y."/>
            <person name="Stielow J.B."/>
            <person name="Szollosi G."/>
            <person name="Zifcakova L."/>
            <person name="Stursova M."/>
            <person name="Spatafora J.W."/>
            <person name="Tedersoo L."/>
            <person name="Vaario L.M."/>
            <person name="Yamada A."/>
            <person name="Yan M."/>
            <person name="Wang P."/>
            <person name="Xu J."/>
            <person name="Bruns T."/>
            <person name="Baldrian P."/>
            <person name="Vilgalys R."/>
            <person name="Dunand C."/>
            <person name="Henrissat B."/>
            <person name="Grigoriev I.V."/>
            <person name="Hibbett D."/>
            <person name="Nagy L.G."/>
            <person name="Martin F.M."/>
        </authorList>
    </citation>
    <scope>NUCLEOTIDE SEQUENCE</scope>
    <source>
        <strain evidence="1">P2</strain>
    </source>
</reference>
<evidence type="ECO:0000313" key="1">
    <source>
        <dbReference type="EMBL" id="KAF9641832.1"/>
    </source>
</evidence>
<dbReference type="EMBL" id="MU119129">
    <property type="protein sequence ID" value="KAF9641832.1"/>
    <property type="molecule type" value="Genomic_DNA"/>
</dbReference>
<comment type="caution">
    <text evidence="1">The sequence shown here is derived from an EMBL/GenBank/DDBJ whole genome shotgun (WGS) entry which is preliminary data.</text>
</comment>
<accession>A0ACB6YWZ8</accession>
<protein>
    <submittedName>
        <fullName evidence="1">Uncharacterized protein</fullName>
    </submittedName>
</protein>
<organism evidence="1 2">
    <name type="scientific">Thelephora ganbajun</name>
    <name type="common">Ganba fungus</name>
    <dbReference type="NCBI Taxonomy" id="370292"/>
    <lineage>
        <taxon>Eukaryota</taxon>
        <taxon>Fungi</taxon>
        <taxon>Dikarya</taxon>
        <taxon>Basidiomycota</taxon>
        <taxon>Agaricomycotina</taxon>
        <taxon>Agaricomycetes</taxon>
        <taxon>Thelephorales</taxon>
        <taxon>Thelephoraceae</taxon>
        <taxon>Thelephora</taxon>
    </lineage>
</organism>
<gene>
    <name evidence="1" type="ORF">BDM02DRAFT_3194479</name>
</gene>
<sequence length="67" mass="7596">MSLQDNKVFVSPCNQKITHLNTRVCDQTSFSTKATSPLQLVEAVLSQQDHEMPRWAWDEGGSFDDQV</sequence>
<reference evidence="1" key="1">
    <citation type="submission" date="2019-10" db="EMBL/GenBank/DDBJ databases">
        <authorList>
            <consortium name="DOE Joint Genome Institute"/>
            <person name="Kuo A."/>
            <person name="Miyauchi S."/>
            <person name="Kiss E."/>
            <person name="Drula E."/>
            <person name="Kohler A."/>
            <person name="Sanchez-Garcia M."/>
            <person name="Andreopoulos B."/>
            <person name="Barry K.W."/>
            <person name="Bonito G."/>
            <person name="Buee M."/>
            <person name="Carver A."/>
            <person name="Chen C."/>
            <person name="Cichocki N."/>
            <person name="Clum A."/>
            <person name="Culley D."/>
            <person name="Crous P.W."/>
            <person name="Fauchery L."/>
            <person name="Girlanda M."/>
            <person name="Hayes R."/>
            <person name="Keri Z."/>
            <person name="Labutti K."/>
            <person name="Lipzen A."/>
            <person name="Lombard V."/>
            <person name="Magnuson J."/>
            <person name="Maillard F."/>
            <person name="Morin E."/>
            <person name="Murat C."/>
            <person name="Nolan M."/>
            <person name="Ohm R."/>
            <person name="Pangilinan J."/>
            <person name="Pereira M."/>
            <person name="Perotto S."/>
            <person name="Peter M."/>
            <person name="Riley R."/>
            <person name="Sitrit Y."/>
            <person name="Stielow B."/>
            <person name="Szollosi G."/>
            <person name="Zifcakova L."/>
            <person name="Stursova M."/>
            <person name="Spatafora J.W."/>
            <person name="Tedersoo L."/>
            <person name="Vaario L.-M."/>
            <person name="Yamada A."/>
            <person name="Yan M."/>
            <person name="Wang P."/>
            <person name="Xu J."/>
            <person name="Bruns T."/>
            <person name="Baldrian P."/>
            <person name="Vilgalys R."/>
            <person name="Henrissat B."/>
            <person name="Grigoriev I.V."/>
            <person name="Hibbett D."/>
            <person name="Nagy L.G."/>
            <person name="Martin F.M."/>
        </authorList>
    </citation>
    <scope>NUCLEOTIDE SEQUENCE</scope>
    <source>
        <strain evidence="1">P2</strain>
    </source>
</reference>